<evidence type="ECO:0000256" key="1">
    <source>
        <dbReference type="SAM" id="MobiDB-lite"/>
    </source>
</evidence>
<dbReference type="Pfam" id="PF06985">
    <property type="entry name" value="HET"/>
    <property type="match status" value="1"/>
</dbReference>
<keyword evidence="4" id="KW-1185">Reference proteome</keyword>
<dbReference type="Proteomes" id="UP000719766">
    <property type="component" value="Unassembled WGS sequence"/>
</dbReference>
<dbReference type="AlphaFoldDB" id="A0A9P7AI81"/>
<organism evidence="3 4">
    <name type="scientific">Suillus plorans</name>
    <dbReference type="NCBI Taxonomy" id="116603"/>
    <lineage>
        <taxon>Eukaryota</taxon>
        <taxon>Fungi</taxon>
        <taxon>Dikarya</taxon>
        <taxon>Basidiomycota</taxon>
        <taxon>Agaricomycotina</taxon>
        <taxon>Agaricomycetes</taxon>
        <taxon>Agaricomycetidae</taxon>
        <taxon>Boletales</taxon>
        <taxon>Suillineae</taxon>
        <taxon>Suillaceae</taxon>
        <taxon>Suillus</taxon>
    </lineage>
</organism>
<reference evidence="3" key="1">
    <citation type="journal article" date="2020" name="New Phytol.">
        <title>Comparative genomics reveals dynamic genome evolution in host specialist ectomycorrhizal fungi.</title>
        <authorList>
            <person name="Lofgren L.A."/>
            <person name="Nguyen N.H."/>
            <person name="Vilgalys R."/>
            <person name="Ruytinx J."/>
            <person name="Liao H.L."/>
            <person name="Branco S."/>
            <person name="Kuo A."/>
            <person name="LaButti K."/>
            <person name="Lipzen A."/>
            <person name="Andreopoulos W."/>
            <person name="Pangilinan J."/>
            <person name="Riley R."/>
            <person name="Hundley H."/>
            <person name="Na H."/>
            <person name="Barry K."/>
            <person name="Grigoriev I.V."/>
            <person name="Stajich J.E."/>
            <person name="Kennedy P.G."/>
        </authorList>
    </citation>
    <scope>NUCLEOTIDE SEQUENCE</scope>
    <source>
        <strain evidence="3">S12</strain>
    </source>
</reference>
<gene>
    <name evidence="3" type="ORF">HD556DRAFT_1446577</name>
</gene>
<protein>
    <recommendedName>
        <fullName evidence="2">Heterokaryon incompatibility domain-containing protein</fullName>
    </recommendedName>
</protein>
<comment type="caution">
    <text evidence="3">The sequence shown here is derived from an EMBL/GenBank/DDBJ whole genome shotgun (WGS) entry which is preliminary data.</text>
</comment>
<sequence>MGNFFEDLVHQVMDITMEDNDQMALKAKFHKLKREVIDDVRDIFPQGQITPPTLGIKGLRVNLPPKNPNDRSGPDLPNSSTKSAIPEVMRIFSTYVQNELPTYLIYVPDKRLVGRNEVKQMFRKEVALITEEAIHSRLVDLRESCPTAEREDAIRDIVKDTLKFAVLSHRWLDTGEPTFSDILKSFRPYGYEKLVKFCEKANEFGCRLAWSDTCCINKDSSTELEEAIRSMFKWYRDAYVCIAYLADSTSVDDLHEDVWFTRGWTLQELLAPWRMKFYVRNWEPLTSNLNDKENLEVMGVLSRATRIPLDDLRHFQPGIRNVHEKMMWASTRTTTRIEDVAYSLIGIFDVSMMVAYGEGKRAFYRLMEAIILKCDQWQIFAWAGPSSSDSPAFPESPRGYRPLNPVDSNDALLPSTVWRGDRNIVMTKRGLQIQVFLVDLSQQEVTVYEKIDTDDVQTDAYSNYSAGVVDYWCYDTSGDGILQPEQEHLCVLLRPDPRNPYAGWHKVTTPNLVTIRTKSKLRRTLTSVWL</sequence>
<accession>A0A9P7AI81</accession>
<dbReference type="EMBL" id="JABBWE010000054">
    <property type="protein sequence ID" value="KAG1790008.1"/>
    <property type="molecule type" value="Genomic_DNA"/>
</dbReference>
<evidence type="ECO:0000259" key="2">
    <source>
        <dbReference type="Pfam" id="PF06985"/>
    </source>
</evidence>
<dbReference type="PANTHER" id="PTHR10622">
    <property type="entry name" value="HET DOMAIN-CONTAINING PROTEIN"/>
    <property type="match status" value="1"/>
</dbReference>
<dbReference type="OrthoDB" id="2654851at2759"/>
<dbReference type="RefSeq" id="XP_041157014.1">
    <property type="nucleotide sequence ID" value="XM_041307121.1"/>
</dbReference>
<dbReference type="InterPro" id="IPR010730">
    <property type="entry name" value="HET"/>
</dbReference>
<proteinExistence type="predicted"/>
<dbReference type="GeneID" id="64600885"/>
<evidence type="ECO:0000313" key="4">
    <source>
        <dbReference type="Proteomes" id="UP000719766"/>
    </source>
</evidence>
<feature type="domain" description="Heterokaryon incompatibility" evidence="2">
    <location>
        <begin position="165"/>
        <end position="250"/>
    </location>
</feature>
<evidence type="ECO:0000313" key="3">
    <source>
        <dbReference type="EMBL" id="KAG1790008.1"/>
    </source>
</evidence>
<dbReference type="PANTHER" id="PTHR10622:SF10">
    <property type="entry name" value="HET DOMAIN-CONTAINING PROTEIN"/>
    <property type="match status" value="1"/>
</dbReference>
<name>A0A9P7AI81_9AGAM</name>
<feature type="region of interest" description="Disordered" evidence="1">
    <location>
        <begin position="55"/>
        <end position="82"/>
    </location>
</feature>